<dbReference type="RefSeq" id="WP_345556115.1">
    <property type="nucleotide sequence ID" value="NZ_BAABIK010000007.1"/>
</dbReference>
<evidence type="ECO:0000259" key="1">
    <source>
        <dbReference type="Pfam" id="PF11575"/>
    </source>
</evidence>
<dbReference type="EMBL" id="BAABIK010000007">
    <property type="protein sequence ID" value="GAA4936384.1"/>
    <property type="molecule type" value="Genomic_DNA"/>
</dbReference>
<proteinExistence type="predicted"/>
<dbReference type="Pfam" id="PF11575">
    <property type="entry name" value="FhuF_C"/>
    <property type="match status" value="1"/>
</dbReference>
<reference evidence="3" key="1">
    <citation type="journal article" date="2019" name="Int. J. Syst. Evol. Microbiol.">
        <title>The Global Catalogue of Microorganisms (GCM) 10K type strain sequencing project: providing services to taxonomists for standard genome sequencing and annotation.</title>
        <authorList>
            <consortium name="The Broad Institute Genomics Platform"/>
            <consortium name="The Broad Institute Genome Sequencing Center for Infectious Disease"/>
            <person name="Wu L."/>
            <person name="Ma J."/>
        </authorList>
    </citation>
    <scope>NUCLEOTIDE SEQUENCE [LARGE SCALE GENOMIC DNA]</scope>
    <source>
        <strain evidence="3">JCM 18123</strain>
    </source>
</reference>
<dbReference type="Proteomes" id="UP001499993">
    <property type="component" value="Unassembled WGS sequence"/>
</dbReference>
<keyword evidence="3" id="KW-1185">Reference proteome</keyword>
<evidence type="ECO:0000313" key="2">
    <source>
        <dbReference type="EMBL" id="GAA4936384.1"/>
    </source>
</evidence>
<feature type="domain" description="Ferric siderophore reductase C-terminal" evidence="1">
    <location>
        <begin position="174"/>
        <end position="193"/>
    </location>
</feature>
<name>A0ABP9GC68_9ACTN</name>
<dbReference type="InterPro" id="IPR024726">
    <property type="entry name" value="FhuF_C"/>
</dbReference>
<comment type="caution">
    <text evidence="2">The sequence shown here is derived from an EMBL/GenBank/DDBJ whole genome shotgun (WGS) entry which is preliminary data.</text>
</comment>
<sequence>MRAGLAAANGRPIAAVEQRTAASLAYQGLASRLLSPQVAAVLCHGVIAPAAALRWYVAEGRLRLALGEGAGAAAAEDRPPAEAAADLVAEHVVGAVLTPLACAVRAHTGLAPRLLYGNAASALAGAAATVAAARPEHAAGAYALARRVLERPPLRGLGGFAPAAPGPGPAVFARTTCCLYYRAAGGAVCGDCPIAARARRS</sequence>
<protein>
    <submittedName>
        <fullName evidence="2">(2Fe-2S)-binding protein</fullName>
    </submittedName>
</protein>
<organism evidence="2 3">
    <name type="scientific">Streptomonospora halophila</name>
    <dbReference type="NCBI Taxonomy" id="427369"/>
    <lineage>
        <taxon>Bacteria</taxon>
        <taxon>Bacillati</taxon>
        <taxon>Actinomycetota</taxon>
        <taxon>Actinomycetes</taxon>
        <taxon>Streptosporangiales</taxon>
        <taxon>Nocardiopsidaceae</taxon>
        <taxon>Streptomonospora</taxon>
    </lineage>
</organism>
<accession>A0ABP9GC68</accession>
<evidence type="ECO:0000313" key="3">
    <source>
        <dbReference type="Proteomes" id="UP001499993"/>
    </source>
</evidence>
<gene>
    <name evidence="2" type="ORF">GCM10023224_16510</name>
</gene>